<keyword evidence="1 4" id="KW-0812">Transmembrane</keyword>
<evidence type="ECO:0000256" key="2">
    <source>
        <dbReference type="ARBA" id="ARBA00022989"/>
    </source>
</evidence>
<feature type="domain" description="Major facilitator superfamily (MFS) profile" evidence="5">
    <location>
        <begin position="8"/>
        <end position="441"/>
    </location>
</feature>
<dbReference type="Gene3D" id="1.20.1250.20">
    <property type="entry name" value="MFS general substrate transporter like domains"/>
    <property type="match status" value="2"/>
</dbReference>
<evidence type="ECO:0000256" key="3">
    <source>
        <dbReference type="ARBA" id="ARBA00023136"/>
    </source>
</evidence>
<reference evidence="6" key="1">
    <citation type="submission" date="2020-04" db="EMBL/GenBank/DDBJ databases">
        <authorList>
            <person name="Zhang T."/>
        </authorList>
    </citation>
    <scope>NUCLEOTIDE SEQUENCE</scope>
    <source>
        <strain evidence="6">HKST-UBA02</strain>
    </source>
</reference>
<dbReference type="Proteomes" id="UP000739538">
    <property type="component" value="Unassembled WGS sequence"/>
</dbReference>
<feature type="transmembrane region" description="Helical" evidence="4">
    <location>
        <begin position="186"/>
        <end position="208"/>
    </location>
</feature>
<name>A0A956NBY2_UNCEI</name>
<dbReference type="AlphaFoldDB" id="A0A956NBY2"/>
<proteinExistence type="predicted"/>
<keyword evidence="2 4" id="KW-1133">Transmembrane helix</keyword>
<protein>
    <submittedName>
        <fullName evidence="6">Fused MFS/spermidine synthase</fullName>
    </submittedName>
</protein>
<feature type="transmembrane region" description="Helical" evidence="4">
    <location>
        <begin position="305"/>
        <end position="326"/>
    </location>
</feature>
<dbReference type="InterPro" id="IPR011990">
    <property type="entry name" value="TPR-like_helical_dom_sf"/>
</dbReference>
<feature type="transmembrane region" description="Helical" evidence="4">
    <location>
        <begin position="274"/>
        <end position="298"/>
    </location>
</feature>
<evidence type="ECO:0000259" key="5">
    <source>
        <dbReference type="PROSITE" id="PS50850"/>
    </source>
</evidence>
<dbReference type="Gene3D" id="1.25.40.10">
    <property type="entry name" value="Tetratricopeptide repeat domain"/>
    <property type="match status" value="1"/>
</dbReference>
<dbReference type="InterPro" id="IPR020846">
    <property type="entry name" value="MFS_dom"/>
</dbReference>
<dbReference type="GO" id="GO:0022857">
    <property type="term" value="F:transmembrane transporter activity"/>
    <property type="evidence" value="ECO:0007669"/>
    <property type="project" value="InterPro"/>
</dbReference>
<feature type="transmembrane region" description="Helical" evidence="4">
    <location>
        <begin position="244"/>
        <end position="268"/>
    </location>
</feature>
<feature type="transmembrane region" description="Helical" evidence="4">
    <location>
        <begin position="159"/>
        <end position="180"/>
    </location>
</feature>
<dbReference type="SUPFAM" id="SSF103473">
    <property type="entry name" value="MFS general substrate transporter"/>
    <property type="match status" value="1"/>
</dbReference>
<evidence type="ECO:0000256" key="4">
    <source>
        <dbReference type="SAM" id="Phobius"/>
    </source>
</evidence>
<feature type="transmembrane region" description="Helical" evidence="4">
    <location>
        <begin position="353"/>
        <end position="377"/>
    </location>
</feature>
<accession>A0A956NBY2</accession>
<dbReference type="Pfam" id="PF01564">
    <property type="entry name" value="Spermine_synth"/>
    <property type="match status" value="1"/>
</dbReference>
<dbReference type="GO" id="GO:0008295">
    <property type="term" value="P:spermidine biosynthetic process"/>
    <property type="evidence" value="ECO:0007669"/>
    <property type="project" value="TreeGrafter"/>
</dbReference>
<feature type="transmembrane region" description="Helical" evidence="4">
    <location>
        <begin position="416"/>
        <end position="437"/>
    </location>
</feature>
<comment type="caution">
    <text evidence="6">The sequence shown here is derived from an EMBL/GenBank/DDBJ whole genome shotgun (WGS) entry which is preliminary data.</text>
</comment>
<dbReference type="PANTHER" id="PTHR11558:SF11">
    <property type="entry name" value="SPERMIDINE SYNTHASE"/>
    <property type="match status" value="1"/>
</dbReference>
<feature type="transmembrane region" description="Helical" evidence="4">
    <location>
        <begin position="77"/>
        <end position="102"/>
    </location>
</feature>
<feature type="transmembrane region" description="Helical" evidence="4">
    <location>
        <begin position="122"/>
        <end position="147"/>
    </location>
</feature>
<evidence type="ECO:0000256" key="1">
    <source>
        <dbReference type="ARBA" id="ARBA00022692"/>
    </source>
</evidence>
<evidence type="ECO:0000313" key="6">
    <source>
        <dbReference type="EMBL" id="MCA9756148.1"/>
    </source>
</evidence>
<feature type="transmembrane region" description="Helical" evidence="4">
    <location>
        <begin position="444"/>
        <end position="463"/>
    </location>
</feature>
<organism evidence="6 7">
    <name type="scientific">Eiseniibacteriota bacterium</name>
    <dbReference type="NCBI Taxonomy" id="2212470"/>
    <lineage>
        <taxon>Bacteria</taxon>
        <taxon>Candidatus Eiseniibacteriota</taxon>
    </lineage>
</organism>
<reference evidence="6" key="2">
    <citation type="journal article" date="2021" name="Microbiome">
        <title>Successional dynamics and alternative stable states in a saline activated sludge microbial community over 9 years.</title>
        <authorList>
            <person name="Wang Y."/>
            <person name="Ye J."/>
            <person name="Ju F."/>
            <person name="Liu L."/>
            <person name="Boyd J.A."/>
            <person name="Deng Y."/>
            <person name="Parks D.H."/>
            <person name="Jiang X."/>
            <person name="Yin X."/>
            <person name="Woodcroft B.J."/>
            <person name="Tyson G.W."/>
            <person name="Hugenholtz P."/>
            <person name="Polz M.F."/>
            <person name="Zhang T."/>
        </authorList>
    </citation>
    <scope>NUCLEOTIDE SEQUENCE</scope>
    <source>
        <strain evidence="6">HKST-UBA02</strain>
    </source>
</reference>
<dbReference type="Gene3D" id="3.40.50.150">
    <property type="entry name" value="Vaccinia Virus protein VP39"/>
    <property type="match status" value="1"/>
</dbReference>
<feature type="transmembrane region" description="Helical" evidence="4">
    <location>
        <begin position="389"/>
        <end position="410"/>
    </location>
</feature>
<dbReference type="GO" id="GO:0005829">
    <property type="term" value="C:cytosol"/>
    <property type="evidence" value="ECO:0007669"/>
    <property type="project" value="TreeGrafter"/>
</dbReference>
<dbReference type="EMBL" id="JAGQHS010000043">
    <property type="protein sequence ID" value="MCA9756148.1"/>
    <property type="molecule type" value="Genomic_DNA"/>
</dbReference>
<dbReference type="NCBIfam" id="NF037959">
    <property type="entry name" value="MFS_SpdSyn"/>
    <property type="match status" value="2"/>
</dbReference>
<dbReference type="GO" id="GO:0004766">
    <property type="term" value="F:spermidine synthase activity"/>
    <property type="evidence" value="ECO:0007669"/>
    <property type="project" value="TreeGrafter"/>
</dbReference>
<gene>
    <name evidence="6" type="ORF">KDA27_10120</name>
</gene>
<dbReference type="InterPro" id="IPR001045">
    <property type="entry name" value="Spermi_synthase"/>
</dbReference>
<dbReference type="SUPFAM" id="SSF48452">
    <property type="entry name" value="TPR-like"/>
    <property type="match status" value="1"/>
</dbReference>
<dbReference type="CDD" id="cd06174">
    <property type="entry name" value="MFS"/>
    <property type="match status" value="1"/>
</dbReference>
<sequence length="928" mass="101393">MSESVSRSVRTVVLLVFLASGAAALIYQVAWTRLLTLVFGSTIFAVSSVLSSFMAGLGLGSWVLSRIADRPIRSLRLYGWLEIGVGLYALLFPAILAAVRSIYTTAAQDLGFGFGPNTALKFALAVLILIVPTFLMGGTLPVLSRYLTRNMRLATREIAFLYGLNTAGAVVGTVLAGFFLLPEFGIRVALFVAVALNIGVGILAWFVGGNEVVRAEDRSDDTATEDHGTSLGEATTETQVRLTYFALFAQGLLALGYEVIWTRILMLYMGTTNYSFSTMLMTFLFGIAVGSAIVGTFASRIRRPYAILAWLQTGMGLSLFVTVPMLHRASSWFLGPEPGQLGWTEYNLTKAGLSFLVMLLPTLLMGASFPVAAQVVMRSFARVGRTIGALYSFNTLGAILGASITGFLLIPKLGPSTAFVVLSVGNLLVGLILFVTAKSRIVRGTALVPIAAAIALVFMHGWVNDTISSSITQKIQRLGKVLVEVDGLESNVAISENTYGFRQLWVNGDVVARSVGSVSGHNMLGHLPMLFARSTDKVVVIALGTGISAGATSLYDPKVLDVVEISPTVRANVHYFAHDNFGLDQNPAVRFVIDDGRNYVQVTDLKYDVVAAEPLHPQKTGVANLYTKEYYQACRRILEPGGVVVQWIPLHELSKGDVKDLTRTFVEEFPVTTGWLFGLDLVLLGHESEFQVDLPELERRLDLPNIREDLSKVNITNSTDLLNHLVFGPEGAKAYCEGARIMSDWYPFIEYDGPKHVHEGSTVDDILQDLITHRTGPVALIGTWTEPADSLRRVYQIQEAAWPTAINGLIAQSRGRLEESVQLLESALINAPWMGDARYYLSRSYYQLGERIASRRRVEDAAAVYGFWSRGLPYDPDSPSLLFGVAAAAEQLGKKDEARETWQRLADTLPEYADRRTLALQRVAALTQ</sequence>
<feature type="transmembrane region" description="Helical" evidence="4">
    <location>
        <begin position="43"/>
        <end position="65"/>
    </location>
</feature>
<dbReference type="InterPro" id="IPR036259">
    <property type="entry name" value="MFS_trans_sf"/>
</dbReference>
<dbReference type="SUPFAM" id="SSF53335">
    <property type="entry name" value="S-adenosyl-L-methionine-dependent methyltransferases"/>
    <property type="match status" value="1"/>
</dbReference>
<feature type="transmembrane region" description="Helical" evidence="4">
    <location>
        <begin position="12"/>
        <end position="31"/>
    </location>
</feature>
<dbReference type="InterPro" id="IPR029063">
    <property type="entry name" value="SAM-dependent_MTases_sf"/>
</dbReference>
<dbReference type="PROSITE" id="PS50850">
    <property type="entry name" value="MFS"/>
    <property type="match status" value="1"/>
</dbReference>
<evidence type="ECO:0000313" key="7">
    <source>
        <dbReference type="Proteomes" id="UP000739538"/>
    </source>
</evidence>
<dbReference type="PANTHER" id="PTHR11558">
    <property type="entry name" value="SPERMIDINE/SPERMINE SYNTHASE"/>
    <property type="match status" value="1"/>
</dbReference>
<keyword evidence="3 4" id="KW-0472">Membrane</keyword>